<protein>
    <submittedName>
        <fullName evidence="1">Uncharacterized protein</fullName>
    </submittedName>
</protein>
<sequence length="83" mass="9728">MFLLFLQSRTVLVVAYACALLNRERFARHYIFLLERKKGHTCTVGMVQVCPSHELCFIYIVVNVNIMVFLLKCNSNFKIISWL</sequence>
<reference evidence="1 2" key="1">
    <citation type="submission" date="2017-09" db="EMBL/GenBank/DDBJ databases">
        <title>Large-scale bioinformatics analysis of Bacillus genomes uncovers conserved roles of natural products in bacterial physiology.</title>
        <authorList>
            <consortium name="Agbiome Team Llc"/>
            <person name="Bleich R.M."/>
            <person name="Grubbs K.J."/>
            <person name="Santa Maria K.C."/>
            <person name="Allen S.E."/>
            <person name="Farag S."/>
            <person name="Shank E.A."/>
            <person name="Bowers A."/>
        </authorList>
    </citation>
    <scope>NUCLEOTIDE SEQUENCE [LARGE SCALE GENOMIC DNA]</scope>
    <source>
        <strain evidence="1 2">AFS060282</strain>
    </source>
</reference>
<dbReference type="AlphaFoldDB" id="A0A9X7G8P2"/>
<gene>
    <name evidence="1" type="ORF">COK98_09350</name>
</gene>
<organism evidence="1 2">
    <name type="scientific">Bacillus cereus</name>
    <dbReference type="NCBI Taxonomy" id="1396"/>
    <lineage>
        <taxon>Bacteria</taxon>
        <taxon>Bacillati</taxon>
        <taxon>Bacillota</taxon>
        <taxon>Bacilli</taxon>
        <taxon>Bacillales</taxon>
        <taxon>Bacillaceae</taxon>
        <taxon>Bacillus</taxon>
        <taxon>Bacillus cereus group</taxon>
    </lineage>
</organism>
<evidence type="ECO:0000313" key="2">
    <source>
        <dbReference type="Proteomes" id="UP000226257"/>
    </source>
</evidence>
<accession>A0A9X7G8P2</accession>
<name>A0A9X7G8P2_BACCE</name>
<proteinExistence type="predicted"/>
<dbReference type="Proteomes" id="UP000226257">
    <property type="component" value="Unassembled WGS sequence"/>
</dbReference>
<evidence type="ECO:0000313" key="1">
    <source>
        <dbReference type="EMBL" id="PFV08300.1"/>
    </source>
</evidence>
<comment type="caution">
    <text evidence="1">The sequence shown here is derived from an EMBL/GenBank/DDBJ whole genome shotgun (WGS) entry which is preliminary data.</text>
</comment>
<dbReference type="EMBL" id="NVDQ01000020">
    <property type="protein sequence ID" value="PFV08300.1"/>
    <property type="molecule type" value="Genomic_DNA"/>
</dbReference>